<evidence type="ECO:0000313" key="2">
    <source>
        <dbReference type="Proteomes" id="UP000637239"/>
    </source>
</evidence>
<sequence>MLPLVRAIESISGSASATLTTASTGLLHISGQPRSPVSGEVPAHHDSQVLLLLLNLHQALLAVGGSIAGITRLTLYIVNYNPQQHQQARHVQRFLRSHNPIITSFLSLNSQSLNGDSSSTLKLSSPLPFRGQCPPANRRHGMSLSSALVCPVSRRLINSYTYGYFTKAMLVFKALLG</sequence>
<gene>
    <name evidence="1" type="ORF">ACHE_30768S</name>
</gene>
<dbReference type="SUPFAM" id="SSF55298">
    <property type="entry name" value="YjgF-like"/>
    <property type="match status" value="1"/>
</dbReference>
<accession>A0A7R7ZMS3</accession>
<keyword evidence="2" id="KW-1185">Reference proteome</keyword>
<dbReference type="AlphaFoldDB" id="A0A7R7ZMS3"/>
<dbReference type="InterPro" id="IPR035959">
    <property type="entry name" value="RutC-like_sf"/>
</dbReference>
<name>A0A7R7ZMS3_ASPCH</name>
<organism evidence="1 2">
    <name type="scientific">Aspergillus chevalieri</name>
    <name type="common">Eurotium chevalieri</name>
    <dbReference type="NCBI Taxonomy" id="182096"/>
    <lineage>
        <taxon>Eukaryota</taxon>
        <taxon>Fungi</taxon>
        <taxon>Dikarya</taxon>
        <taxon>Ascomycota</taxon>
        <taxon>Pezizomycotina</taxon>
        <taxon>Eurotiomycetes</taxon>
        <taxon>Eurotiomycetidae</taxon>
        <taxon>Eurotiales</taxon>
        <taxon>Aspergillaceae</taxon>
        <taxon>Aspergillus</taxon>
        <taxon>Aspergillus subgen. Aspergillus</taxon>
    </lineage>
</organism>
<reference evidence="1" key="1">
    <citation type="submission" date="2021-01" db="EMBL/GenBank/DDBJ databases">
        <authorList>
            <consortium name="Aspergillus chevalieri M1 genome sequencing consortium"/>
            <person name="Kazuki M."/>
            <person name="Futagami T."/>
        </authorList>
    </citation>
    <scope>NUCLEOTIDE SEQUENCE</scope>
    <source>
        <strain evidence="1">M1</strain>
    </source>
</reference>
<reference evidence="1" key="2">
    <citation type="submission" date="2021-02" db="EMBL/GenBank/DDBJ databases">
        <title>Aspergillus chevalieri M1 genome sequence.</title>
        <authorList>
            <person name="Kadooka C."/>
            <person name="Mori K."/>
            <person name="Futagami T."/>
        </authorList>
    </citation>
    <scope>NUCLEOTIDE SEQUENCE</scope>
    <source>
        <strain evidence="1">M1</strain>
    </source>
</reference>
<dbReference type="EMBL" id="AP024418">
    <property type="protein sequence ID" value="BCR86781.1"/>
    <property type="molecule type" value="Genomic_DNA"/>
</dbReference>
<protein>
    <submittedName>
        <fullName evidence="1">Uncharacterized protein</fullName>
    </submittedName>
</protein>
<dbReference type="GeneID" id="66981140"/>
<dbReference type="RefSeq" id="XP_043135303.1">
    <property type="nucleotide sequence ID" value="XM_043277423.1"/>
</dbReference>
<proteinExistence type="predicted"/>
<dbReference type="Gene3D" id="3.30.1330.40">
    <property type="entry name" value="RutC-like"/>
    <property type="match status" value="1"/>
</dbReference>
<dbReference type="Proteomes" id="UP000637239">
    <property type="component" value="Chromosome 3"/>
</dbReference>
<dbReference type="KEGG" id="ache:ACHE_30768S"/>
<evidence type="ECO:0000313" key="1">
    <source>
        <dbReference type="EMBL" id="BCR86781.1"/>
    </source>
</evidence>